<organism evidence="7 8">
    <name type="scientific">Phytophthora infestans</name>
    <name type="common">Potato late blight agent</name>
    <name type="synonym">Botrytis infestans</name>
    <dbReference type="NCBI Taxonomy" id="4787"/>
    <lineage>
        <taxon>Eukaryota</taxon>
        <taxon>Sar</taxon>
        <taxon>Stramenopiles</taxon>
        <taxon>Oomycota</taxon>
        <taxon>Peronosporomycetes</taxon>
        <taxon>Peronosporales</taxon>
        <taxon>Peronosporaceae</taxon>
        <taxon>Phytophthora</taxon>
    </lineage>
</organism>
<reference evidence="7" key="1">
    <citation type="submission" date="2020-04" db="EMBL/GenBank/DDBJ databases">
        <title>Hybrid Assembly of Korean Phytophthora infestans isolates.</title>
        <authorList>
            <person name="Prokchorchik M."/>
            <person name="Lee Y."/>
            <person name="Seo J."/>
            <person name="Cho J.-H."/>
            <person name="Park Y.-E."/>
            <person name="Jang D.-C."/>
            <person name="Im J.-S."/>
            <person name="Choi J.-G."/>
            <person name="Park H.-J."/>
            <person name="Lee G.-B."/>
            <person name="Lee Y.-G."/>
            <person name="Hong S.-Y."/>
            <person name="Cho K."/>
            <person name="Sohn K.H."/>
        </authorList>
    </citation>
    <scope>NUCLEOTIDE SEQUENCE</scope>
    <source>
        <strain evidence="7">KR_1_A1</strain>
    </source>
</reference>
<evidence type="ECO:0000256" key="3">
    <source>
        <dbReference type="PROSITE-ProRule" id="PRU00235"/>
    </source>
</evidence>
<dbReference type="Pfam" id="PF22633">
    <property type="entry name" value="F5_F8_type_C_2"/>
    <property type="match status" value="1"/>
</dbReference>
<feature type="compositionally biased region" description="Basic and acidic residues" evidence="5">
    <location>
        <begin position="1415"/>
        <end position="1443"/>
    </location>
</feature>
<dbReference type="Proteomes" id="UP000602510">
    <property type="component" value="Unassembled WGS sequence"/>
</dbReference>
<feature type="repeat" description="RCC1" evidence="3">
    <location>
        <begin position="911"/>
        <end position="967"/>
    </location>
</feature>
<evidence type="ECO:0000313" key="7">
    <source>
        <dbReference type="EMBL" id="KAF4042523.1"/>
    </source>
</evidence>
<feature type="coiled-coil region" evidence="4">
    <location>
        <begin position="265"/>
        <end position="293"/>
    </location>
</feature>
<feature type="repeat" description="RCC1" evidence="3">
    <location>
        <begin position="853"/>
        <end position="910"/>
    </location>
</feature>
<keyword evidence="2" id="KW-0106">Calcium</keyword>
<dbReference type="InterPro" id="IPR018247">
    <property type="entry name" value="EF_Hand_1_Ca_BS"/>
</dbReference>
<dbReference type="CDD" id="cd00051">
    <property type="entry name" value="EFh"/>
    <property type="match status" value="1"/>
</dbReference>
<keyword evidence="1" id="KW-0677">Repeat</keyword>
<dbReference type="Pfam" id="PF13499">
    <property type="entry name" value="EF-hand_7"/>
    <property type="match status" value="2"/>
</dbReference>
<dbReference type="InterPro" id="IPR008979">
    <property type="entry name" value="Galactose-bd-like_sf"/>
</dbReference>
<evidence type="ECO:0000259" key="6">
    <source>
        <dbReference type="PROSITE" id="PS50222"/>
    </source>
</evidence>
<keyword evidence="8" id="KW-1185">Reference proteome</keyword>
<dbReference type="Gene3D" id="1.10.238.10">
    <property type="entry name" value="EF-hand"/>
    <property type="match status" value="2"/>
</dbReference>
<feature type="domain" description="EF-hand" evidence="6">
    <location>
        <begin position="85"/>
        <end position="120"/>
    </location>
</feature>
<dbReference type="PROSITE" id="PS50012">
    <property type="entry name" value="RCC1_3"/>
    <property type="match status" value="3"/>
</dbReference>
<dbReference type="InterPro" id="IPR002048">
    <property type="entry name" value="EF_hand_dom"/>
</dbReference>
<dbReference type="PROSITE" id="PS50222">
    <property type="entry name" value="EF_HAND_2"/>
    <property type="match status" value="4"/>
</dbReference>
<feature type="coiled-coil region" evidence="4">
    <location>
        <begin position="617"/>
        <end position="644"/>
    </location>
</feature>
<dbReference type="SUPFAM" id="SSF50985">
    <property type="entry name" value="RCC1/BLIP-II"/>
    <property type="match status" value="1"/>
</dbReference>
<dbReference type="Gene3D" id="2.130.10.30">
    <property type="entry name" value="Regulator of chromosome condensation 1/beta-lactamase-inhibitor protein II"/>
    <property type="match status" value="1"/>
</dbReference>
<dbReference type="InterPro" id="IPR011992">
    <property type="entry name" value="EF-hand-dom_pair"/>
</dbReference>
<name>A0A833SZ31_PHYIN</name>
<dbReference type="SUPFAM" id="SSF49785">
    <property type="entry name" value="Galactose-binding domain-like"/>
    <property type="match status" value="1"/>
</dbReference>
<evidence type="ECO:0000256" key="4">
    <source>
        <dbReference type="SAM" id="Coils"/>
    </source>
</evidence>
<dbReference type="PANTHER" id="PTHR22872">
    <property type="entry name" value="BTK-BINDING PROTEIN-RELATED"/>
    <property type="match status" value="1"/>
</dbReference>
<sequence>MGLFGKKGNGRRVAEGGGGTLAAASLPTAASPSKSKTGDLELFGADSDESDDDATIERYAKDGGDEELDEKEAAEAEKRKVAVLNSKLSPEELFKKYDTDGSGNISASEFLAMLPDLGISISAAKAMRIFRKCDTDGGGAIDLTEFKMAMFAVDPVSGNLLGFSPSTLLGPRDAFELFDEDGTGKIDELEFADVLEYFGMDVSDEKQEKIFRKYDRDKSGYIDYQEFRSMWIKLVDVREELTKRGVEIPKHTRLVKVQQILETILDQEEAREAAALEQAKRFLQRQRDKKLREQLGQKAIIRAEDELAAALDAAGQVYIIGSGKYDQFIGDPVTRDEDLFPGFKAVSDIWFHRVNPTHQELQVIKPKAAATVNKQKNAADQGVDVTNKSALQQKNVKITDPQAGNQLSAPLASKYVRRRVENKRWKFQSPPRLNKQTISETKTHIRAIAHEMDTANDRSEGEQGADLKNSPTESSEVEEIPRDANNQDQDEEELAKLFFENREFVRSLRFRSTTLMTNTGPLWGKSVVQGAISDSVAFAVTSSGGVFSWGGRNSTWEASSRRLAGFDSDSDDDVDETGLKKDAMASETGMKIKITPRSALQKMCTPEQLKGLRDADVEAREEELVEMEARQKEETQRYERLKRVVLYYDVWEPPPSNATRLLFMEQVLLPKIEYDRLLTSAQLRGLEFQQITKMDLSLALGECFELEVEVKGEAGYVAFKELERLIKEYSQDKKSNQEKQVKLLQAEKDKKLQEWQDVKALRESRHAKYEEDAKARVVDKIKRADRAYESRAARRVVQLEDTIPEFTARGGNLRIEMSGITTRGPPLHSPRGLVAVASVSAGGSHVALVMQDGSLYTCGIGTSGRLGLQLIGGKTRCYDTNHPQRVEAFTNLSLRQVSCSFSHSAAIDSDGSLYTWGSACTGKLGVGIVEDEYKQYSLTPLLVKFPGKRTIRSVSCGPSHTGAVSTAGELFMWGSANGGRLGLGQHMNDTVVVPTLVRELVKKRIRVWQVSCGTAHSALCTEVTSECTGGSKKLLGGQVYVCGGATALSRFVLSWERIPELDDVGIRQVACGGSHTAAVSSYGELFTWGRNFHGCTGHDASRVFIEKPELLRCLHVEPYNLALGKPCRQINIYNEQGPHLAVNGETGGALATCIHTHMEDKPWWEVDLGQPAVIEKIRLWNRTDEPLNPSKNRSEYSNRLFPCWIFVSEFAFQDLDGNEGLRAAKIQSSAFELFRTNKRMTEWVLPTANTVGQFIRVQLQNKSFLHFAEVEVFGVYSAFKYVGKVGTVQCSTDATMVVMPPISTQSVLDDYYLRAVQADADHATILRQYDAYERSFRKFGRGTSETLDGPCRLCRVFRDCEVCQFYASANYNRRSLSSGEVKPLPVRLVGDRMGLKELVQVAMAEGTLVAEQQEQLRQEQEAADSAREAEAERQLAEEQERNKRQSRLLKPFQRLNFRNTKI</sequence>
<proteinExistence type="predicted"/>
<evidence type="ECO:0000313" key="8">
    <source>
        <dbReference type="Proteomes" id="UP000602510"/>
    </source>
</evidence>
<feature type="compositionally biased region" description="Basic and acidic residues" evidence="5">
    <location>
        <begin position="452"/>
        <end position="461"/>
    </location>
</feature>
<feature type="region of interest" description="Disordered" evidence="5">
    <location>
        <begin position="1"/>
        <end position="54"/>
    </location>
</feature>
<dbReference type="PROSITE" id="PS00018">
    <property type="entry name" value="EF_HAND_1"/>
    <property type="match status" value="4"/>
</dbReference>
<dbReference type="InterPro" id="IPR051625">
    <property type="entry name" value="Signaling_Regulatory_Domain"/>
</dbReference>
<dbReference type="SUPFAM" id="SSF47473">
    <property type="entry name" value="EF-hand"/>
    <property type="match status" value="1"/>
</dbReference>
<feature type="repeat" description="RCC1" evidence="3">
    <location>
        <begin position="968"/>
        <end position="1023"/>
    </location>
</feature>
<feature type="domain" description="EF-hand" evidence="6">
    <location>
        <begin position="166"/>
        <end position="201"/>
    </location>
</feature>
<protein>
    <submittedName>
        <fullName evidence="7">Regulator of chromosome condensation (RCC1) repeat</fullName>
    </submittedName>
</protein>
<feature type="region of interest" description="Disordered" evidence="5">
    <location>
        <begin position="452"/>
        <end position="489"/>
    </location>
</feature>
<evidence type="ECO:0000256" key="2">
    <source>
        <dbReference type="ARBA" id="ARBA00022837"/>
    </source>
</evidence>
<dbReference type="PRINTS" id="PR00633">
    <property type="entry name" value="RCCNDNSATION"/>
</dbReference>
<comment type="caution">
    <text evidence="7">The sequence shown here is derived from an EMBL/GenBank/DDBJ whole genome shotgun (WGS) entry which is preliminary data.</text>
</comment>
<feature type="domain" description="EF-hand" evidence="6">
    <location>
        <begin position="202"/>
        <end position="237"/>
    </location>
</feature>
<dbReference type="Pfam" id="PF25390">
    <property type="entry name" value="WD40_RLD"/>
    <property type="match status" value="1"/>
</dbReference>
<evidence type="ECO:0000256" key="1">
    <source>
        <dbReference type="ARBA" id="ARBA00022737"/>
    </source>
</evidence>
<dbReference type="InterPro" id="IPR058923">
    <property type="entry name" value="RCC1-like_dom"/>
</dbReference>
<accession>A0A833SZ31</accession>
<dbReference type="Gene3D" id="2.60.120.260">
    <property type="entry name" value="Galactose-binding domain-like"/>
    <property type="match status" value="1"/>
</dbReference>
<dbReference type="GO" id="GO:0005509">
    <property type="term" value="F:calcium ion binding"/>
    <property type="evidence" value="ECO:0007669"/>
    <property type="project" value="InterPro"/>
</dbReference>
<dbReference type="InterPro" id="IPR000408">
    <property type="entry name" value="Reg_chr_condens"/>
</dbReference>
<feature type="coiled-coil region" evidence="4">
    <location>
        <begin position="719"/>
        <end position="754"/>
    </location>
</feature>
<feature type="compositionally biased region" description="Low complexity" evidence="5">
    <location>
        <begin position="21"/>
        <end position="35"/>
    </location>
</feature>
<dbReference type="SMART" id="SM00054">
    <property type="entry name" value="EFh"/>
    <property type="match status" value="4"/>
</dbReference>
<gene>
    <name evidence="7" type="ORF">GN244_ATG05232</name>
</gene>
<dbReference type="PROSITE" id="PS00626">
    <property type="entry name" value="RCC1_2"/>
    <property type="match status" value="1"/>
</dbReference>
<feature type="region of interest" description="Disordered" evidence="5">
    <location>
        <begin position="1415"/>
        <end position="1447"/>
    </location>
</feature>
<keyword evidence="4" id="KW-0175">Coiled coil</keyword>
<dbReference type="EMBL" id="WSZM01000100">
    <property type="protein sequence ID" value="KAF4042523.1"/>
    <property type="molecule type" value="Genomic_DNA"/>
</dbReference>
<dbReference type="InterPro" id="IPR009091">
    <property type="entry name" value="RCC1/BLIP-II"/>
</dbReference>
<feature type="domain" description="EF-hand" evidence="6">
    <location>
        <begin position="121"/>
        <end position="156"/>
    </location>
</feature>
<evidence type="ECO:0000256" key="5">
    <source>
        <dbReference type="SAM" id="MobiDB-lite"/>
    </source>
</evidence>